<dbReference type="InParanoid" id="A0A2K3D803"/>
<dbReference type="GeneID" id="66055274"/>
<proteinExistence type="predicted"/>
<evidence type="ECO:0000313" key="2">
    <source>
        <dbReference type="EMBL" id="PNW76660.1"/>
    </source>
</evidence>
<dbReference type="KEGG" id="cre:CHLRE_11g467780v5"/>
<keyword evidence="3" id="KW-1185">Reference proteome</keyword>
<evidence type="ECO:0008006" key="4">
    <source>
        <dbReference type="Google" id="ProtNLM"/>
    </source>
</evidence>
<protein>
    <recommendedName>
        <fullName evidence="4">Pherophorin domain-containing protein</fullName>
    </recommendedName>
</protein>
<accession>A0A2K3D803</accession>
<dbReference type="EMBL" id="CM008972">
    <property type="protein sequence ID" value="PNW76660.1"/>
    <property type="molecule type" value="Genomic_DNA"/>
</dbReference>
<dbReference type="OrthoDB" id="10633173at2759"/>
<keyword evidence="1" id="KW-0732">Signal</keyword>
<name>A0A2K3D803_CHLRE</name>
<gene>
    <name evidence="2" type="ORF">CHLRE_11g467780v5</name>
</gene>
<reference evidence="2 3" key="1">
    <citation type="journal article" date="2007" name="Science">
        <title>The Chlamydomonas genome reveals the evolution of key animal and plant functions.</title>
        <authorList>
            <person name="Merchant S.S."/>
            <person name="Prochnik S.E."/>
            <person name="Vallon O."/>
            <person name="Harris E.H."/>
            <person name="Karpowicz S.J."/>
            <person name="Witman G.B."/>
            <person name="Terry A."/>
            <person name="Salamov A."/>
            <person name="Fritz-Laylin L.K."/>
            <person name="Marechal-Drouard L."/>
            <person name="Marshall W.F."/>
            <person name="Qu L.H."/>
            <person name="Nelson D.R."/>
            <person name="Sanderfoot A.A."/>
            <person name="Spalding M.H."/>
            <person name="Kapitonov V.V."/>
            <person name="Ren Q."/>
            <person name="Ferris P."/>
            <person name="Lindquist E."/>
            <person name="Shapiro H."/>
            <person name="Lucas S.M."/>
            <person name="Grimwood J."/>
            <person name="Schmutz J."/>
            <person name="Cardol P."/>
            <person name="Cerutti H."/>
            <person name="Chanfreau G."/>
            <person name="Chen C.L."/>
            <person name="Cognat V."/>
            <person name="Croft M.T."/>
            <person name="Dent R."/>
            <person name="Dutcher S."/>
            <person name="Fernandez E."/>
            <person name="Fukuzawa H."/>
            <person name="Gonzalez-Ballester D."/>
            <person name="Gonzalez-Halphen D."/>
            <person name="Hallmann A."/>
            <person name="Hanikenne M."/>
            <person name="Hippler M."/>
            <person name="Inwood W."/>
            <person name="Jabbari K."/>
            <person name="Kalanon M."/>
            <person name="Kuras R."/>
            <person name="Lefebvre P.A."/>
            <person name="Lemaire S.D."/>
            <person name="Lobanov A.V."/>
            <person name="Lohr M."/>
            <person name="Manuell A."/>
            <person name="Meier I."/>
            <person name="Mets L."/>
            <person name="Mittag M."/>
            <person name="Mittelmeier T."/>
            <person name="Moroney J.V."/>
            <person name="Moseley J."/>
            <person name="Napoli C."/>
            <person name="Nedelcu A.M."/>
            <person name="Niyogi K."/>
            <person name="Novoselov S.V."/>
            <person name="Paulsen I.T."/>
            <person name="Pazour G."/>
            <person name="Purton S."/>
            <person name="Ral J.P."/>
            <person name="Riano-Pachon D.M."/>
            <person name="Riekhof W."/>
            <person name="Rymarquis L."/>
            <person name="Schroda M."/>
            <person name="Stern D."/>
            <person name="Umen J."/>
            <person name="Willows R."/>
            <person name="Wilson N."/>
            <person name="Zimmer S.L."/>
            <person name="Allmer J."/>
            <person name="Balk J."/>
            <person name="Bisova K."/>
            <person name="Chen C.J."/>
            <person name="Elias M."/>
            <person name="Gendler K."/>
            <person name="Hauser C."/>
            <person name="Lamb M.R."/>
            <person name="Ledford H."/>
            <person name="Long J.C."/>
            <person name="Minagawa J."/>
            <person name="Page M.D."/>
            <person name="Pan J."/>
            <person name="Pootakham W."/>
            <person name="Roje S."/>
            <person name="Rose A."/>
            <person name="Stahlberg E."/>
            <person name="Terauchi A.M."/>
            <person name="Yang P."/>
            <person name="Ball S."/>
            <person name="Bowler C."/>
            <person name="Dieckmann C.L."/>
            <person name="Gladyshev V.N."/>
            <person name="Green P."/>
            <person name="Jorgensen R."/>
            <person name="Mayfield S."/>
            <person name="Mueller-Roeber B."/>
            <person name="Rajamani S."/>
            <person name="Sayre R.T."/>
            <person name="Brokstein P."/>
            <person name="Dubchak I."/>
            <person name="Goodstein D."/>
            <person name="Hornick L."/>
            <person name="Huang Y.W."/>
            <person name="Jhaveri J."/>
            <person name="Luo Y."/>
            <person name="Martinez D."/>
            <person name="Ngau W.C."/>
            <person name="Otillar B."/>
            <person name="Poliakov A."/>
            <person name="Porter A."/>
            <person name="Szajkowski L."/>
            <person name="Werner G."/>
            <person name="Zhou K."/>
            <person name="Grigoriev I.V."/>
            <person name="Rokhsar D.S."/>
            <person name="Grossman A.R."/>
        </authorList>
    </citation>
    <scope>NUCLEOTIDE SEQUENCE [LARGE SCALE GENOMIC DNA]</scope>
    <source>
        <strain evidence="3">CC-503</strain>
    </source>
</reference>
<dbReference type="Gramene" id="PNW76660">
    <property type="protein sequence ID" value="PNW76660"/>
    <property type="gene ID" value="CHLRE_11g467780v5"/>
</dbReference>
<feature type="chain" id="PRO_5014381008" description="Pherophorin domain-containing protein" evidence="1">
    <location>
        <begin position="33"/>
        <end position="153"/>
    </location>
</feature>
<evidence type="ECO:0000313" key="3">
    <source>
        <dbReference type="Proteomes" id="UP000006906"/>
    </source>
</evidence>
<evidence type="ECO:0000256" key="1">
    <source>
        <dbReference type="SAM" id="SignalP"/>
    </source>
</evidence>
<dbReference type="RefSeq" id="XP_042919529.1">
    <property type="nucleotide sequence ID" value="XM_043067533.1"/>
</dbReference>
<dbReference type="AlphaFoldDB" id="A0A2K3D803"/>
<dbReference type="Proteomes" id="UP000006906">
    <property type="component" value="Chromosome 11"/>
</dbReference>
<feature type="signal peptide" evidence="1">
    <location>
        <begin position="1"/>
        <end position="32"/>
    </location>
</feature>
<sequence>MSPHVISTRFPNLFRTLARLALAFLLSASVQAATDVQQSSIRGGGLSAFGASVVIDDCQSATWELTLDETASHEVGTPQGPPQPPLLILGLAVTLSDTCAGTSTTLLGGNFLTGLPLQGVQVVLEGETPVTLGAVSSSSFKYTRSGLYVRVKS</sequence>
<organism evidence="2 3">
    <name type="scientific">Chlamydomonas reinhardtii</name>
    <name type="common">Chlamydomonas smithii</name>
    <dbReference type="NCBI Taxonomy" id="3055"/>
    <lineage>
        <taxon>Eukaryota</taxon>
        <taxon>Viridiplantae</taxon>
        <taxon>Chlorophyta</taxon>
        <taxon>core chlorophytes</taxon>
        <taxon>Chlorophyceae</taxon>
        <taxon>CS clade</taxon>
        <taxon>Chlamydomonadales</taxon>
        <taxon>Chlamydomonadaceae</taxon>
        <taxon>Chlamydomonas</taxon>
    </lineage>
</organism>